<keyword evidence="1" id="KW-0472">Membrane</keyword>
<sequence>MTPPADRAMSVRFDTVFPLGTFVVGVATGMTAAYAGACGVQWVWP</sequence>
<keyword evidence="1" id="KW-1133">Transmembrane helix</keyword>
<evidence type="ECO:0000313" key="2">
    <source>
        <dbReference type="EMBL" id="QIS22185.1"/>
    </source>
</evidence>
<accession>A0A6G9Z9B8</accession>
<keyword evidence="1" id="KW-0812">Transmembrane</keyword>
<organism evidence="2 3">
    <name type="scientific">Nocardia terpenica</name>
    <dbReference type="NCBI Taxonomy" id="455432"/>
    <lineage>
        <taxon>Bacteria</taxon>
        <taxon>Bacillati</taxon>
        <taxon>Actinomycetota</taxon>
        <taxon>Actinomycetes</taxon>
        <taxon>Mycobacteriales</taxon>
        <taxon>Nocardiaceae</taxon>
        <taxon>Nocardia</taxon>
    </lineage>
</organism>
<name>A0A6G9Z9B8_9NOCA</name>
<evidence type="ECO:0000313" key="3">
    <source>
        <dbReference type="Proteomes" id="UP000500953"/>
    </source>
</evidence>
<evidence type="ECO:0000256" key="1">
    <source>
        <dbReference type="SAM" id="Phobius"/>
    </source>
</evidence>
<reference evidence="2 3" key="1">
    <citation type="journal article" date="2019" name="ACS Chem. Biol.">
        <title>Identification and Mobilization of a Cryptic Antibiotic Biosynthesis Gene Locus from a Human-Pathogenic Nocardia Isolate.</title>
        <authorList>
            <person name="Herisse M."/>
            <person name="Ishida K."/>
            <person name="Porter J.L."/>
            <person name="Howden B."/>
            <person name="Hertweck C."/>
            <person name="Stinear T.P."/>
            <person name="Pidot S.J."/>
        </authorList>
    </citation>
    <scope>NUCLEOTIDE SEQUENCE [LARGE SCALE GENOMIC DNA]</scope>
    <source>
        <strain evidence="2 3">AUSMDU00012715</strain>
    </source>
</reference>
<feature type="transmembrane region" description="Helical" evidence="1">
    <location>
        <begin position="21"/>
        <end position="44"/>
    </location>
</feature>
<dbReference type="RefSeq" id="WP_156673813.1">
    <property type="nucleotide sequence ID" value="NZ_CP023778.1"/>
</dbReference>
<protein>
    <submittedName>
        <fullName evidence="2">Uncharacterized protein</fullName>
    </submittedName>
</protein>
<proteinExistence type="predicted"/>
<dbReference type="AlphaFoldDB" id="A0A6G9Z9B8"/>
<dbReference type="Proteomes" id="UP000500953">
    <property type="component" value="Chromosome"/>
</dbReference>
<dbReference type="GeneID" id="88363600"/>
<dbReference type="EMBL" id="CP046173">
    <property type="protein sequence ID" value="QIS22185.1"/>
    <property type="molecule type" value="Genomic_DNA"/>
</dbReference>
<gene>
    <name evidence="2" type="ORF">F6W96_31435</name>
</gene>